<dbReference type="InterPro" id="IPR022441">
    <property type="entry name" value="Para_beta_helix_rpt-2"/>
</dbReference>
<name>M1MST7_9CLOT</name>
<dbReference type="Gene3D" id="2.60.40.10">
    <property type="entry name" value="Immunoglobulins"/>
    <property type="match status" value="2"/>
</dbReference>
<evidence type="ECO:0000313" key="3">
    <source>
        <dbReference type="Proteomes" id="UP000011728"/>
    </source>
</evidence>
<dbReference type="KEGG" id="csr:Cspa_c08600"/>
<dbReference type="NCBIfam" id="TIGR03804">
    <property type="entry name" value="para_beta_helix"/>
    <property type="match status" value="1"/>
</dbReference>
<dbReference type="eggNOG" id="COG4733">
    <property type="taxonomic scope" value="Bacteria"/>
</dbReference>
<reference evidence="2 3" key="1">
    <citation type="submission" date="2013-02" db="EMBL/GenBank/DDBJ databases">
        <title>Genome sequence of Clostridium saccharoperbutylacetonicum N1-4(HMT).</title>
        <authorList>
            <person name="Poehlein A."/>
            <person name="Daniel R."/>
        </authorList>
    </citation>
    <scope>NUCLEOTIDE SEQUENCE [LARGE SCALE GENOMIC DNA]</scope>
    <source>
        <strain evidence="3">N1-4(HMT)</strain>
    </source>
</reference>
<dbReference type="InterPro" id="IPR012334">
    <property type="entry name" value="Pectin_lyas_fold"/>
</dbReference>
<dbReference type="SUPFAM" id="SSF51126">
    <property type="entry name" value="Pectin lyase-like"/>
    <property type="match status" value="2"/>
</dbReference>
<dbReference type="SUPFAM" id="SSF49265">
    <property type="entry name" value="Fibronectin type III"/>
    <property type="match status" value="2"/>
</dbReference>
<dbReference type="Proteomes" id="UP000011728">
    <property type="component" value="Chromosome"/>
</dbReference>
<dbReference type="HOGENOM" id="CLU_332266_0_0_9"/>
<dbReference type="STRING" id="36745.CLSAP_08980"/>
<dbReference type="InterPro" id="IPR013783">
    <property type="entry name" value="Ig-like_fold"/>
</dbReference>
<dbReference type="SMART" id="SM00060">
    <property type="entry name" value="FN3"/>
    <property type="match status" value="2"/>
</dbReference>
<accession>M1MST7</accession>
<dbReference type="EMBL" id="CP004121">
    <property type="protein sequence ID" value="AGF54637.1"/>
    <property type="molecule type" value="Genomic_DNA"/>
</dbReference>
<dbReference type="SMART" id="SM00710">
    <property type="entry name" value="PbH1"/>
    <property type="match status" value="13"/>
</dbReference>
<proteinExistence type="predicted"/>
<dbReference type="Pfam" id="PF13229">
    <property type="entry name" value="Beta_helix"/>
    <property type="match status" value="2"/>
</dbReference>
<dbReference type="PROSITE" id="PS50853">
    <property type="entry name" value="FN3"/>
    <property type="match status" value="1"/>
</dbReference>
<dbReference type="OrthoDB" id="1936882at2"/>
<dbReference type="InterPro" id="IPR006626">
    <property type="entry name" value="PbH1"/>
</dbReference>
<dbReference type="InterPro" id="IPR036116">
    <property type="entry name" value="FN3_sf"/>
</dbReference>
<feature type="domain" description="Fibronectin type-III" evidence="1">
    <location>
        <begin position="516"/>
        <end position="603"/>
    </location>
</feature>
<evidence type="ECO:0000259" key="1">
    <source>
        <dbReference type="PROSITE" id="PS50853"/>
    </source>
</evidence>
<dbReference type="InterPro" id="IPR003961">
    <property type="entry name" value="FN3_dom"/>
</dbReference>
<dbReference type="InterPro" id="IPR011050">
    <property type="entry name" value="Pectin_lyase_fold/virulence"/>
</dbReference>
<sequence>MSAKFRGISFILIFMFMSQWLIFDEVHATVGDSSWVTIDASVLSSASKDLNNYINYEITNNSKTQFYIKNGTYNLSDSIIINKPGIKIYGESNAGTILNQINAGAKTIAISEHDIEISNLYIDGSVGKEVIHAQNGLSVHDVLIKDCKIYGSNTNSAIAFYGLDDGNRSYGNSIQNNEIHSTVINSATKHEAISYYFQEGGIITGNDIYGSDLYAYHCYNLNLNNNSIQNSNEEPGIKVNLSADNITINNNNIKNTTEAGISIVVDSGVNTTYSGINVKNNTIDTTQYIGIEINNVSGGIISNNKVNKSHDVGINVSKSNNIVIEDNTLDNSQKGGIKVILSGNNVKVRNNTISNTHDSGIAVVGDSADNNTYTGIEVMNNSVDNTNYFGIEINNSDGGIITGNNISNIDYYGVYLLKSKNLIVENNRILNSYKNLSHPWAAGTEASIYLDSKVSNSSIGNNYLNNTNTCPSGILISNSTDNSNNIVNGNLVLGNFVQAINPPISDSNGNSIAYVKPSNLNATATDNSIRLSWDPVGSTTDTAIKYEVEIDGNSTWINVNNVTTYLHNGLNRGETHSYKVRVNNFGEYSYISQKTDDFLAPILTVGDYTEDSIEIRWNAETGQNYEVQVNGNTTTTVVGAINFYKKLGLSSDTTYKFKVRIVGQSQWSNEVTQKTKALIPVIVVPPTTPPAVITTPPAVITTPPAVVTTPSSATTKRKKKHKAFVEITVDEYKKILYKENLIYDYEEKKLKRIIEYSFKYQSHYYLKKIKDGKVIEDEEFKVDLVPEDLFSEQEIRNALIGKNDNIDTIIVRDFSNPPNSNEKNDLSQYSEEKESILTIKNNNTEVETIETYRKDIKNLER</sequence>
<organism evidence="2 3">
    <name type="scientific">Clostridium saccharoperbutylacetonicum N1-4(HMT)</name>
    <dbReference type="NCBI Taxonomy" id="931276"/>
    <lineage>
        <taxon>Bacteria</taxon>
        <taxon>Bacillati</taxon>
        <taxon>Bacillota</taxon>
        <taxon>Clostridia</taxon>
        <taxon>Eubacteriales</taxon>
        <taxon>Clostridiaceae</taxon>
        <taxon>Clostridium</taxon>
    </lineage>
</organism>
<evidence type="ECO:0000313" key="2">
    <source>
        <dbReference type="EMBL" id="AGF54637.1"/>
    </source>
</evidence>
<dbReference type="CDD" id="cd00063">
    <property type="entry name" value="FN3"/>
    <property type="match status" value="2"/>
</dbReference>
<dbReference type="PATRIC" id="fig|931276.5.peg.816"/>
<dbReference type="InterPro" id="IPR039448">
    <property type="entry name" value="Beta_helix"/>
</dbReference>
<gene>
    <name evidence="2" type="ORF">Cspa_c08600</name>
</gene>
<dbReference type="Gene3D" id="2.160.20.10">
    <property type="entry name" value="Single-stranded right-handed beta-helix, Pectin lyase-like"/>
    <property type="match status" value="2"/>
</dbReference>
<protein>
    <recommendedName>
        <fullName evidence="1">Fibronectin type-III domain-containing protein</fullName>
    </recommendedName>
</protein>
<keyword evidence="3" id="KW-1185">Reference proteome</keyword>
<dbReference type="AlphaFoldDB" id="M1MST7"/>